<comment type="cofactor">
    <cofactor evidence="1">
        <name>[4Fe-4S] cluster</name>
        <dbReference type="ChEBI" id="CHEBI:49883"/>
    </cofactor>
</comment>
<dbReference type="PROSITE" id="PS51918">
    <property type="entry name" value="RADICAL_SAM"/>
    <property type="match status" value="1"/>
</dbReference>
<evidence type="ECO:0000256" key="1">
    <source>
        <dbReference type="ARBA" id="ARBA00001966"/>
    </source>
</evidence>
<evidence type="ECO:0000259" key="12">
    <source>
        <dbReference type="PROSITE" id="PS50926"/>
    </source>
</evidence>
<name>A0A8J6N8V0_9BACT</name>
<evidence type="ECO:0000256" key="10">
    <source>
        <dbReference type="ARBA" id="ARBA00031213"/>
    </source>
</evidence>
<dbReference type="PANTHER" id="PTHR11918">
    <property type="entry name" value="RADICAL SAM PROTEINS"/>
    <property type="match status" value="1"/>
</dbReference>
<dbReference type="Pfam" id="PF00919">
    <property type="entry name" value="UPF0004"/>
    <property type="match status" value="1"/>
</dbReference>
<evidence type="ECO:0000256" key="5">
    <source>
        <dbReference type="ARBA" id="ARBA00022679"/>
    </source>
</evidence>
<dbReference type="PANTHER" id="PTHR11918:SF45">
    <property type="entry name" value="THREONYLCARBAMOYLADENOSINE TRNA METHYLTHIOTRANSFERASE"/>
    <property type="match status" value="1"/>
</dbReference>
<dbReference type="SFLD" id="SFLDG01061">
    <property type="entry name" value="methylthiotransferase"/>
    <property type="match status" value="1"/>
</dbReference>
<dbReference type="SMART" id="SM00729">
    <property type="entry name" value="Elp3"/>
    <property type="match status" value="1"/>
</dbReference>
<protein>
    <recommendedName>
        <fullName evidence="3">tRNA (N(6)-L-threonylcarbamoyladenosine(37)-C(2))-methylthiotransferase</fullName>
        <ecNumber evidence="3">2.8.4.5</ecNumber>
    </recommendedName>
    <alternativeName>
        <fullName evidence="10">tRNA-t(6)A37 methylthiotransferase</fullName>
    </alternativeName>
</protein>
<dbReference type="CDD" id="cd01335">
    <property type="entry name" value="Radical_SAM"/>
    <property type="match status" value="1"/>
</dbReference>
<evidence type="ECO:0000313" key="16">
    <source>
        <dbReference type="Proteomes" id="UP000614424"/>
    </source>
</evidence>
<dbReference type="Gene3D" id="3.40.50.12160">
    <property type="entry name" value="Methylthiotransferase, N-terminal domain"/>
    <property type="match status" value="1"/>
</dbReference>
<dbReference type="InterPro" id="IPR006638">
    <property type="entry name" value="Elp3/MiaA/NifB-like_rSAM"/>
</dbReference>
<feature type="domain" description="TRAM" evidence="12">
    <location>
        <begin position="373"/>
        <end position="435"/>
    </location>
</feature>
<evidence type="ECO:0000256" key="4">
    <source>
        <dbReference type="ARBA" id="ARBA00022485"/>
    </source>
</evidence>
<dbReference type="InterPro" id="IPR013848">
    <property type="entry name" value="Methylthiotransferase_N"/>
</dbReference>
<evidence type="ECO:0000259" key="14">
    <source>
        <dbReference type="PROSITE" id="PS51918"/>
    </source>
</evidence>
<feature type="domain" description="Radical SAM core" evidence="14">
    <location>
        <begin position="140"/>
        <end position="370"/>
    </location>
</feature>
<comment type="function">
    <text evidence="2">Catalyzes the methylthiolation of N6-threonylcarbamoyladenosine (t(6)A), leading to the formation of 2-methylthio-N6-threonylcarbamoyladenosine (ms(2)t(6)A) at position 37 in tRNAs that read codons beginning with adenine.</text>
</comment>
<dbReference type="GO" id="GO:0046872">
    <property type="term" value="F:metal ion binding"/>
    <property type="evidence" value="ECO:0007669"/>
    <property type="project" value="UniProtKB-KW"/>
</dbReference>
<gene>
    <name evidence="15" type="primary">mtaB</name>
    <name evidence="15" type="ORF">H8E41_02550</name>
</gene>
<keyword evidence="5" id="KW-0808">Transferase</keyword>
<dbReference type="NCBIfam" id="TIGR01579">
    <property type="entry name" value="MiaB-like-C"/>
    <property type="match status" value="1"/>
</dbReference>
<evidence type="ECO:0000256" key="7">
    <source>
        <dbReference type="ARBA" id="ARBA00022723"/>
    </source>
</evidence>
<dbReference type="GO" id="GO:0035598">
    <property type="term" value="F:tRNA (N(6)-L-threonylcarbamoyladenosine(37)-C(2))-methylthiotransferase activity"/>
    <property type="evidence" value="ECO:0007669"/>
    <property type="project" value="UniProtKB-EC"/>
</dbReference>
<keyword evidence="4" id="KW-0004">4Fe-4S</keyword>
<dbReference type="PROSITE" id="PS51449">
    <property type="entry name" value="MTTASE_N"/>
    <property type="match status" value="1"/>
</dbReference>
<dbReference type="InterPro" id="IPR005839">
    <property type="entry name" value="Methylthiotransferase"/>
</dbReference>
<dbReference type="SFLD" id="SFLDG01082">
    <property type="entry name" value="B12-binding_domain_containing"/>
    <property type="match status" value="1"/>
</dbReference>
<keyword evidence="6" id="KW-0949">S-adenosyl-L-methionine</keyword>
<comment type="catalytic activity">
    <reaction evidence="11">
        <text>N(6)-L-threonylcarbamoyladenosine(37) in tRNA + (sulfur carrier)-SH + AH2 + 2 S-adenosyl-L-methionine = 2-methylsulfanyl-N(6)-L-threonylcarbamoyladenosine(37) in tRNA + (sulfur carrier)-H + 5'-deoxyadenosine + L-methionine + A + S-adenosyl-L-homocysteine + 2 H(+)</text>
        <dbReference type="Rhea" id="RHEA:37075"/>
        <dbReference type="Rhea" id="RHEA-COMP:10163"/>
        <dbReference type="Rhea" id="RHEA-COMP:11092"/>
        <dbReference type="Rhea" id="RHEA-COMP:14737"/>
        <dbReference type="Rhea" id="RHEA-COMP:14739"/>
        <dbReference type="ChEBI" id="CHEBI:13193"/>
        <dbReference type="ChEBI" id="CHEBI:15378"/>
        <dbReference type="ChEBI" id="CHEBI:17319"/>
        <dbReference type="ChEBI" id="CHEBI:17499"/>
        <dbReference type="ChEBI" id="CHEBI:29917"/>
        <dbReference type="ChEBI" id="CHEBI:57844"/>
        <dbReference type="ChEBI" id="CHEBI:57856"/>
        <dbReference type="ChEBI" id="CHEBI:59789"/>
        <dbReference type="ChEBI" id="CHEBI:64428"/>
        <dbReference type="ChEBI" id="CHEBI:74418"/>
        <dbReference type="ChEBI" id="CHEBI:74420"/>
        <dbReference type="EC" id="2.8.4.5"/>
    </reaction>
</comment>
<evidence type="ECO:0000313" key="15">
    <source>
        <dbReference type="EMBL" id="MBC8316756.1"/>
    </source>
</evidence>
<accession>A0A8J6N8V0</accession>
<evidence type="ECO:0000256" key="9">
    <source>
        <dbReference type="ARBA" id="ARBA00023014"/>
    </source>
</evidence>
<sequence length="436" mass="49045">MKKKVAITTLGCKVNQYESASFVSGLQEKEAELVPFSHKADVYIINTCAVTARAGAQSRQLIRRALRTNPDARLVVTGCYAQIAPLEILDSSGLSTCIVGNGNKHRLVDIVMSDRHCDLEMHMGDIGEKKEICPLPVKRFPGRTRAYLKLQDGCNNFCSYCIVPYARGRSRSLSVDQVLEQVKVFTEEGYKEIVLTGIHVGMYGQDLSPEIDFLEILRRIVESAPSVRFRLSSLEPGEVSEDLLRLISSYDNFMPHLHIPLQSGDSEILKKMNRRYPPSHFTDTVKKIVHYMPEAAIGVDVLVGFPGEDDNAFLNTLNIIKNLPVTYLHVFPYSRRPGTVAASMKNHVAGSIKDERVSLLRLLDQEKRAAFYSRHIGEIRSVLAESKKNTLQLMRGFTDNYIPVYFNAPDRVTNQVVNVRIKRIEDGNVFGELVEK</sequence>
<dbReference type="InterPro" id="IPR006467">
    <property type="entry name" value="MiaB-like_bact"/>
</dbReference>
<evidence type="ECO:0000256" key="2">
    <source>
        <dbReference type="ARBA" id="ARBA00002399"/>
    </source>
</evidence>
<keyword evidence="8" id="KW-0408">Iron</keyword>
<keyword evidence="9" id="KW-0411">Iron-sulfur</keyword>
<dbReference type="GO" id="GO:0051539">
    <property type="term" value="F:4 iron, 4 sulfur cluster binding"/>
    <property type="evidence" value="ECO:0007669"/>
    <property type="project" value="UniProtKB-KW"/>
</dbReference>
<comment type="caution">
    <text evidence="15">The sequence shown here is derived from an EMBL/GenBank/DDBJ whole genome shotgun (WGS) entry which is preliminary data.</text>
</comment>
<keyword evidence="7" id="KW-0479">Metal-binding</keyword>
<dbReference type="InterPro" id="IPR007197">
    <property type="entry name" value="rSAM"/>
</dbReference>
<dbReference type="EMBL" id="JACNJZ010000052">
    <property type="protein sequence ID" value="MBC8316756.1"/>
    <property type="molecule type" value="Genomic_DNA"/>
</dbReference>
<proteinExistence type="predicted"/>
<dbReference type="InterPro" id="IPR020612">
    <property type="entry name" value="Methylthiotransferase_CS"/>
</dbReference>
<dbReference type="InterPro" id="IPR038135">
    <property type="entry name" value="Methylthiotransferase_N_sf"/>
</dbReference>
<evidence type="ECO:0000256" key="3">
    <source>
        <dbReference type="ARBA" id="ARBA00013273"/>
    </source>
</evidence>
<evidence type="ECO:0000256" key="11">
    <source>
        <dbReference type="ARBA" id="ARBA00051661"/>
    </source>
</evidence>
<dbReference type="Proteomes" id="UP000614424">
    <property type="component" value="Unassembled WGS sequence"/>
</dbReference>
<dbReference type="AlphaFoldDB" id="A0A8J6N8V0"/>
<feature type="domain" description="MTTase N-terminal" evidence="13">
    <location>
        <begin position="3"/>
        <end position="116"/>
    </location>
</feature>
<dbReference type="Pfam" id="PF04055">
    <property type="entry name" value="Radical_SAM"/>
    <property type="match status" value="1"/>
</dbReference>
<dbReference type="EC" id="2.8.4.5" evidence="3"/>
<evidence type="ECO:0000259" key="13">
    <source>
        <dbReference type="PROSITE" id="PS51449"/>
    </source>
</evidence>
<dbReference type="SFLD" id="SFLDS00029">
    <property type="entry name" value="Radical_SAM"/>
    <property type="match status" value="1"/>
</dbReference>
<dbReference type="PROSITE" id="PS50926">
    <property type="entry name" value="TRAM"/>
    <property type="match status" value="1"/>
</dbReference>
<evidence type="ECO:0000256" key="6">
    <source>
        <dbReference type="ARBA" id="ARBA00022691"/>
    </source>
</evidence>
<dbReference type="Gene3D" id="3.80.30.20">
    <property type="entry name" value="tm_1862 like domain"/>
    <property type="match status" value="1"/>
</dbReference>
<dbReference type="NCBIfam" id="TIGR00089">
    <property type="entry name" value="MiaB/RimO family radical SAM methylthiotransferase"/>
    <property type="match status" value="1"/>
</dbReference>
<reference evidence="15 16" key="1">
    <citation type="submission" date="2020-08" db="EMBL/GenBank/DDBJ databases">
        <title>Bridging the membrane lipid divide: bacteria of the FCB group superphylum have the potential to synthesize archaeal ether lipids.</title>
        <authorList>
            <person name="Villanueva L."/>
            <person name="Von Meijenfeldt F.A.B."/>
            <person name="Westbye A.B."/>
            <person name="Yadav S."/>
            <person name="Hopmans E.C."/>
            <person name="Dutilh B.E."/>
            <person name="Sinninghe Damste J.S."/>
        </authorList>
    </citation>
    <scope>NUCLEOTIDE SEQUENCE [LARGE SCALE GENOMIC DNA]</scope>
    <source>
        <strain evidence="15">NIOZ-UU47</strain>
    </source>
</reference>
<dbReference type="InterPro" id="IPR023404">
    <property type="entry name" value="rSAM_horseshoe"/>
</dbReference>
<dbReference type="InterPro" id="IPR002792">
    <property type="entry name" value="TRAM_dom"/>
</dbReference>
<evidence type="ECO:0000256" key="8">
    <source>
        <dbReference type="ARBA" id="ARBA00023004"/>
    </source>
</evidence>
<dbReference type="InterPro" id="IPR058240">
    <property type="entry name" value="rSAM_sf"/>
</dbReference>
<organism evidence="15 16">
    <name type="scientific">Candidatus Desulfobia pelagia</name>
    <dbReference type="NCBI Taxonomy" id="2841692"/>
    <lineage>
        <taxon>Bacteria</taxon>
        <taxon>Pseudomonadati</taxon>
        <taxon>Thermodesulfobacteriota</taxon>
        <taxon>Desulfobulbia</taxon>
        <taxon>Desulfobulbales</taxon>
        <taxon>Desulfobulbaceae</taxon>
        <taxon>Candidatus Desulfobia</taxon>
    </lineage>
</organism>
<dbReference type="SUPFAM" id="SSF102114">
    <property type="entry name" value="Radical SAM enzymes"/>
    <property type="match status" value="1"/>
</dbReference>
<dbReference type="PROSITE" id="PS01278">
    <property type="entry name" value="MTTASE_RADICAL"/>
    <property type="match status" value="1"/>
</dbReference>